<comment type="caution">
    <text evidence="1">The sequence shown here is derived from an EMBL/GenBank/DDBJ whole genome shotgun (WGS) entry which is preliminary data.</text>
</comment>
<keyword evidence="2" id="KW-1185">Reference proteome</keyword>
<dbReference type="AlphaFoldDB" id="A0AAD1XVZ7"/>
<dbReference type="Proteomes" id="UP001295684">
    <property type="component" value="Unassembled WGS sequence"/>
</dbReference>
<evidence type="ECO:0000313" key="2">
    <source>
        <dbReference type="Proteomes" id="UP001295684"/>
    </source>
</evidence>
<reference evidence="1" key="1">
    <citation type="submission" date="2023-07" db="EMBL/GenBank/DDBJ databases">
        <authorList>
            <consortium name="AG Swart"/>
            <person name="Singh M."/>
            <person name="Singh A."/>
            <person name="Seah K."/>
            <person name="Emmerich C."/>
        </authorList>
    </citation>
    <scope>NUCLEOTIDE SEQUENCE</scope>
    <source>
        <strain evidence="1">DP1</strain>
    </source>
</reference>
<proteinExistence type="predicted"/>
<accession>A0AAD1XVZ7</accession>
<sequence length="234" mass="27694">MENRTERNEDIKIDEQILRCVYKECTGSELLEVKHLYWSVYNFDANKFDYFYNKMEQIGLRFIQRLNISGSRNVKVAKKFLRISFIKEMSIFSFISPHLESKKYRCFHKQVLKFLPRVTKHISLQCCQINKNQFRKIIQIGRHIENIDFVLCNITFAGLKLTESLVYSIKSICFYFFNDPQIQPVKEIIESLRNFIQAASATSIKTSLIKIYTDIPTAKLSIRNYAKELGFRNI</sequence>
<protein>
    <submittedName>
        <fullName evidence="1">Uncharacterized protein</fullName>
    </submittedName>
</protein>
<dbReference type="EMBL" id="CAMPGE010021868">
    <property type="protein sequence ID" value="CAI2379977.1"/>
    <property type="molecule type" value="Genomic_DNA"/>
</dbReference>
<organism evidence="1 2">
    <name type="scientific">Euplotes crassus</name>
    <dbReference type="NCBI Taxonomy" id="5936"/>
    <lineage>
        <taxon>Eukaryota</taxon>
        <taxon>Sar</taxon>
        <taxon>Alveolata</taxon>
        <taxon>Ciliophora</taxon>
        <taxon>Intramacronucleata</taxon>
        <taxon>Spirotrichea</taxon>
        <taxon>Hypotrichia</taxon>
        <taxon>Euplotida</taxon>
        <taxon>Euplotidae</taxon>
        <taxon>Moneuplotes</taxon>
    </lineage>
</organism>
<gene>
    <name evidence="1" type="ORF">ECRASSUSDP1_LOCUS21401</name>
</gene>
<evidence type="ECO:0000313" key="1">
    <source>
        <dbReference type="EMBL" id="CAI2379977.1"/>
    </source>
</evidence>
<name>A0AAD1XVZ7_EUPCR</name>